<dbReference type="Pfam" id="PF00570">
    <property type="entry name" value="HRDC"/>
    <property type="match status" value="1"/>
</dbReference>
<dbReference type="PANTHER" id="PTHR47649">
    <property type="entry name" value="RIBONUCLEASE D"/>
    <property type="match status" value="1"/>
</dbReference>
<dbReference type="GO" id="GO:0000166">
    <property type="term" value="F:nucleotide binding"/>
    <property type="evidence" value="ECO:0007669"/>
    <property type="project" value="InterPro"/>
</dbReference>
<dbReference type="SUPFAM" id="SSF47819">
    <property type="entry name" value="HRDC-like"/>
    <property type="match status" value="1"/>
</dbReference>
<evidence type="ECO:0000313" key="3">
    <source>
        <dbReference type="Proteomes" id="UP000487268"/>
    </source>
</evidence>
<dbReference type="GO" id="GO:0008408">
    <property type="term" value="F:3'-5' exonuclease activity"/>
    <property type="evidence" value="ECO:0007669"/>
    <property type="project" value="InterPro"/>
</dbReference>
<dbReference type="SUPFAM" id="SSF53098">
    <property type="entry name" value="Ribonuclease H-like"/>
    <property type="match status" value="1"/>
</dbReference>
<proteinExistence type="predicted"/>
<dbReference type="InterPro" id="IPR041605">
    <property type="entry name" value="Exo_C"/>
</dbReference>
<gene>
    <name evidence="2" type="primary">rnd</name>
    <name evidence="2" type="ORF">ACRB68_60570</name>
</gene>
<evidence type="ECO:0000259" key="1">
    <source>
        <dbReference type="PROSITE" id="PS50967"/>
    </source>
</evidence>
<sequence>MGSTASETEAAGESTEIVGVSEMRAGAESEGPAPVPLLEPAEGVPPVVADAAGLARVIAAFAAGTGPVAVDAERASGYRYGQRAYLIQLRRAGAGTALVDPTGVPDLSGLNAALADAEWVLHAANQDLPCLAEVGMVPPRLFDTELAGRLLGYPRVGLGSMVENVLGYTLEKGHSAADWSTRPLPEDWLRYAALDVELLVELRDALQERLAEAGKLEWALEEFAAILAMPPKPPRTDPWRRTSGIHRIRNRRALAIVREVWEARDRIAQERDLSPGRVLQDAAIVDLALNPPKTPAELQALPTMRGRGARRHQSAWLRAVTRARGLPERALPEANLPGDGPPPPHRWAERDPVAAARLTAARGVVTGLAEEHRMPAENLLQPDTVRRLAWSPPADPSAGAIGAALRGLGARPWQVGLTAAPLAEAFVLAAEPAGEPADEPAED</sequence>
<dbReference type="InterPro" id="IPR012337">
    <property type="entry name" value="RNaseH-like_sf"/>
</dbReference>
<dbReference type="Gene3D" id="3.30.420.10">
    <property type="entry name" value="Ribonuclease H-like superfamily/Ribonuclease H"/>
    <property type="match status" value="1"/>
</dbReference>
<dbReference type="EC" id="3.1.13.5" evidence="2"/>
<name>A0A7K0C3E1_9ACTN</name>
<dbReference type="InterPro" id="IPR051086">
    <property type="entry name" value="RNase_D-like"/>
</dbReference>
<dbReference type="InterPro" id="IPR002121">
    <property type="entry name" value="HRDC_dom"/>
</dbReference>
<comment type="caution">
    <text evidence="2">The sequence shown here is derived from an EMBL/GenBank/DDBJ whole genome shotgun (WGS) entry which is preliminary data.</text>
</comment>
<dbReference type="InterPro" id="IPR010997">
    <property type="entry name" value="HRDC-like_sf"/>
</dbReference>
<dbReference type="GO" id="GO:0006139">
    <property type="term" value="P:nucleobase-containing compound metabolic process"/>
    <property type="evidence" value="ECO:0007669"/>
    <property type="project" value="InterPro"/>
</dbReference>
<dbReference type="PANTHER" id="PTHR47649:SF1">
    <property type="entry name" value="RIBONUCLEASE D"/>
    <property type="match status" value="1"/>
</dbReference>
<dbReference type="Pfam" id="PF01612">
    <property type="entry name" value="DNA_pol_A_exo1"/>
    <property type="match status" value="1"/>
</dbReference>
<dbReference type="GO" id="GO:0003676">
    <property type="term" value="F:nucleic acid binding"/>
    <property type="evidence" value="ECO:0007669"/>
    <property type="project" value="InterPro"/>
</dbReference>
<dbReference type="InterPro" id="IPR044876">
    <property type="entry name" value="HRDC_dom_sf"/>
</dbReference>
<dbReference type="Pfam" id="PF18305">
    <property type="entry name" value="DNA_pol_A_exoN"/>
    <property type="match status" value="1"/>
</dbReference>
<dbReference type="CDD" id="cd06142">
    <property type="entry name" value="RNaseD_exo"/>
    <property type="match status" value="1"/>
</dbReference>
<dbReference type="GO" id="GO:0033890">
    <property type="term" value="F:ribonuclease D activity"/>
    <property type="evidence" value="ECO:0007669"/>
    <property type="project" value="UniProtKB-EC"/>
</dbReference>
<reference evidence="2 3" key="1">
    <citation type="submission" date="2019-10" db="EMBL/GenBank/DDBJ databases">
        <title>Actinomadura rubteroloni sp. nov. and Actinomadura macrotermitis sp. nov., isolated from the gut of fungus growing-termite Macrotermes natalensis.</title>
        <authorList>
            <person name="Benndorf R."/>
            <person name="Martin K."/>
            <person name="Kuefner M."/>
            <person name="De Beer W."/>
            <person name="Kaster A.-K."/>
            <person name="Vollmers J."/>
            <person name="Poulsen M."/>
            <person name="Beemelmanns C."/>
        </authorList>
    </citation>
    <scope>NUCLEOTIDE SEQUENCE [LARGE SCALE GENOMIC DNA]</scope>
    <source>
        <strain evidence="2 3">RB68</strain>
    </source>
</reference>
<keyword evidence="2" id="KW-0378">Hydrolase</keyword>
<organism evidence="2 3">
    <name type="scientific">Actinomadura macrotermitis</name>
    <dbReference type="NCBI Taxonomy" id="2585200"/>
    <lineage>
        <taxon>Bacteria</taxon>
        <taxon>Bacillati</taxon>
        <taxon>Actinomycetota</taxon>
        <taxon>Actinomycetes</taxon>
        <taxon>Streptosporangiales</taxon>
        <taxon>Thermomonosporaceae</taxon>
        <taxon>Actinomadura</taxon>
    </lineage>
</organism>
<dbReference type="InterPro" id="IPR002562">
    <property type="entry name" value="3'-5'_exonuclease_dom"/>
</dbReference>
<protein>
    <submittedName>
        <fullName evidence="2">Ribonuclease D</fullName>
        <ecNumber evidence="2">3.1.13.5</ecNumber>
    </submittedName>
</protein>
<dbReference type="SMART" id="SM00474">
    <property type="entry name" value="35EXOc"/>
    <property type="match status" value="1"/>
</dbReference>
<dbReference type="EMBL" id="WEGH01000004">
    <property type="protein sequence ID" value="MQY07955.1"/>
    <property type="molecule type" value="Genomic_DNA"/>
</dbReference>
<dbReference type="PROSITE" id="PS50967">
    <property type="entry name" value="HRDC"/>
    <property type="match status" value="1"/>
</dbReference>
<dbReference type="AlphaFoldDB" id="A0A7K0C3E1"/>
<feature type="domain" description="HRDC" evidence="1">
    <location>
        <begin position="250"/>
        <end position="330"/>
    </location>
</feature>
<dbReference type="InterPro" id="IPR036397">
    <property type="entry name" value="RNaseH_sf"/>
</dbReference>
<dbReference type="SMART" id="SM00341">
    <property type="entry name" value="HRDC"/>
    <property type="match status" value="1"/>
</dbReference>
<keyword evidence="3" id="KW-1185">Reference proteome</keyword>
<dbReference type="Gene3D" id="1.10.150.80">
    <property type="entry name" value="HRDC domain"/>
    <property type="match status" value="2"/>
</dbReference>
<evidence type="ECO:0000313" key="2">
    <source>
        <dbReference type="EMBL" id="MQY07955.1"/>
    </source>
</evidence>
<accession>A0A7K0C3E1</accession>
<dbReference type="Proteomes" id="UP000487268">
    <property type="component" value="Unassembled WGS sequence"/>
</dbReference>